<keyword evidence="1" id="KW-1133">Transmembrane helix</keyword>
<dbReference type="InterPro" id="IPR011138">
    <property type="entry name" value="Cytochrome_b-558"/>
</dbReference>
<dbReference type="AlphaFoldDB" id="A0A109RP62"/>
<feature type="transmembrane region" description="Helical" evidence="1">
    <location>
        <begin position="122"/>
        <end position="144"/>
    </location>
</feature>
<feature type="transmembrane region" description="Helical" evidence="1">
    <location>
        <begin position="164"/>
        <end position="182"/>
    </location>
</feature>
<dbReference type="SUPFAM" id="SSF81343">
    <property type="entry name" value="Fumarate reductase respiratory complex transmembrane subunits"/>
    <property type="match status" value="1"/>
</dbReference>
<dbReference type="EMBL" id="CP013355">
    <property type="protein sequence ID" value="AMC11482.1"/>
    <property type="molecule type" value="Genomic_DNA"/>
</dbReference>
<dbReference type="Proteomes" id="UP000059672">
    <property type="component" value="Chromosome"/>
</dbReference>
<dbReference type="CDD" id="cd03498">
    <property type="entry name" value="SQR_TypeB_2_TM"/>
    <property type="match status" value="1"/>
</dbReference>
<accession>A0A109RP62</accession>
<dbReference type="Gene3D" id="1.20.1300.10">
    <property type="entry name" value="Fumarate reductase/succinate dehydrogenase, transmembrane subunit"/>
    <property type="match status" value="1"/>
</dbReference>
<proteinExistence type="predicted"/>
<dbReference type="InterPro" id="IPR034804">
    <property type="entry name" value="SQR/QFR_C/D"/>
</dbReference>
<dbReference type="OrthoDB" id="9802842at2"/>
<dbReference type="RefSeq" id="WP_068209298.1">
    <property type="nucleotide sequence ID" value="NZ_CP013355.1"/>
</dbReference>
<name>A0A109RP62_9FLAO</name>
<gene>
    <name evidence="2" type="ORF">Lupro_09485</name>
</gene>
<dbReference type="GO" id="GO:0016020">
    <property type="term" value="C:membrane"/>
    <property type="evidence" value="ECO:0007669"/>
    <property type="project" value="InterPro"/>
</dbReference>
<keyword evidence="3" id="KW-1185">Reference proteome</keyword>
<evidence type="ECO:0000313" key="3">
    <source>
        <dbReference type="Proteomes" id="UP000059672"/>
    </source>
</evidence>
<evidence type="ECO:0008006" key="4">
    <source>
        <dbReference type="Google" id="ProtNLM"/>
    </source>
</evidence>
<feature type="transmembrane region" description="Helical" evidence="1">
    <location>
        <begin position="20"/>
        <end position="41"/>
    </location>
</feature>
<evidence type="ECO:0000256" key="1">
    <source>
        <dbReference type="SAM" id="Phobius"/>
    </source>
</evidence>
<dbReference type="PATRIC" id="fig|1622118.3.peg.1960"/>
<protein>
    <recommendedName>
        <fullName evidence="4">Succinate dehydrogenase</fullName>
    </recommendedName>
</protein>
<reference evidence="3" key="1">
    <citation type="submission" date="2015-12" db="EMBL/GenBank/DDBJ databases">
        <title>Complete genome sequence of Lutibacter profundus strain LP1.</title>
        <authorList>
            <person name="Wissuwa J."/>
            <person name="Le Moine Bauer S."/>
            <person name="Stokke R."/>
            <person name="Dahle H."/>
            <person name="Steen I.H."/>
        </authorList>
    </citation>
    <scope>NUCLEOTIDE SEQUENCE [LARGE SCALE GENOMIC DNA]</scope>
    <source>
        <strain evidence="3">LP1</strain>
    </source>
</reference>
<evidence type="ECO:0000313" key="2">
    <source>
        <dbReference type="EMBL" id="AMC11482.1"/>
    </source>
</evidence>
<sequence length="228" mass="26269">MAIKKGLFKTSVGRKNLMAVTGLFIIFFLIIHLVGNLILIIPNSFFPIEFWGGVANTHDMYNAYSHFLVHFWPVTLVAWVLYVAIITHIIDATLITINNWRSRGDKYIVTDNSTSTWYSRNMGILGTIIGVFLVIHMAQFWLQYKVLKVEHDLYELVIVTLKTWWFVLIYEIGIIALGFHLVHGIESAHRSLGIYPKKLMNVIKYVALCFSLVMAILYAIIPIIIYFK</sequence>
<keyword evidence="1" id="KW-0472">Membrane</keyword>
<feature type="transmembrane region" description="Helical" evidence="1">
    <location>
        <begin position="76"/>
        <end position="97"/>
    </location>
</feature>
<dbReference type="STRING" id="1622118.Lupro_09485"/>
<organism evidence="2 3">
    <name type="scientific">Lutibacter profundi</name>
    <dbReference type="NCBI Taxonomy" id="1622118"/>
    <lineage>
        <taxon>Bacteria</taxon>
        <taxon>Pseudomonadati</taxon>
        <taxon>Bacteroidota</taxon>
        <taxon>Flavobacteriia</taxon>
        <taxon>Flavobacteriales</taxon>
        <taxon>Flavobacteriaceae</taxon>
        <taxon>Lutibacter</taxon>
    </lineage>
</organism>
<dbReference type="KEGG" id="lut:Lupro_09485"/>
<feature type="transmembrane region" description="Helical" evidence="1">
    <location>
        <begin position="202"/>
        <end position="227"/>
    </location>
</feature>
<dbReference type="NCBIfam" id="TIGR02046">
    <property type="entry name" value="sdhC_b558_fam"/>
    <property type="match status" value="1"/>
</dbReference>
<reference evidence="2 3" key="2">
    <citation type="journal article" date="2016" name="Int. J. Syst. Evol. Microbiol.">
        <title>Lutibacter profundi sp. nov., isolated from a deep-sea hydrothermal system on the Arctic Mid-Ocean Ridge and emended description of the genus Lutibacter.</title>
        <authorList>
            <person name="Le Moine Bauer S."/>
            <person name="Roalkvam I."/>
            <person name="Steen I.H."/>
            <person name="Dahle H."/>
        </authorList>
    </citation>
    <scope>NUCLEOTIDE SEQUENCE [LARGE SCALE GENOMIC DNA]</scope>
    <source>
        <strain evidence="2 3">LP1</strain>
    </source>
</reference>
<keyword evidence="1" id="KW-0812">Transmembrane</keyword>